<evidence type="ECO:0000256" key="7">
    <source>
        <dbReference type="ARBA" id="ARBA00022989"/>
    </source>
</evidence>
<keyword evidence="7 9" id="KW-1133">Transmembrane helix</keyword>
<accession>A0A0B0D7C5</accession>
<evidence type="ECO:0000313" key="11">
    <source>
        <dbReference type="EMBL" id="KHE73861.1"/>
    </source>
</evidence>
<keyword evidence="3" id="KW-1003">Cell membrane</keyword>
<evidence type="ECO:0000256" key="6">
    <source>
        <dbReference type="ARBA" id="ARBA00022840"/>
    </source>
</evidence>
<dbReference type="STRING" id="223184.AS25_10595"/>
<dbReference type="InterPro" id="IPR005702">
    <property type="entry name" value="Wzc-like_C"/>
</dbReference>
<dbReference type="eggNOG" id="COG0489">
    <property type="taxonomic scope" value="Bacteria"/>
</dbReference>
<reference evidence="11 12" key="1">
    <citation type="submission" date="2014-09" db="EMBL/GenBank/DDBJ databases">
        <title>High-quality draft genome sequence of Kocuria marina SO9-6, an actinobacterium isolated from a copper mine.</title>
        <authorList>
            <person name="Castro D.B."/>
            <person name="Pereira L.B."/>
            <person name="Silva M.V."/>
            <person name="Silva B.P."/>
            <person name="Zanardi B.R."/>
            <person name="Carlos C."/>
            <person name="Belgini D.R."/>
            <person name="Limache E.G."/>
            <person name="Lacerda G.V."/>
            <person name="Nery M.B."/>
            <person name="Gomes M.B."/>
            <person name="Souza S."/>
            <person name="Silva T.M."/>
            <person name="Rodrigues V.D."/>
            <person name="Paulino L.C."/>
            <person name="Vicentini R."/>
            <person name="Ferraz L.F."/>
            <person name="Ottoboni L.M."/>
        </authorList>
    </citation>
    <scope>NUCLEOTIDE SEQUENCE [LARGE SCALE GENOMIC DNA]</scope>
    <source>
        <strain evidence="11 12">SO9-6</strain>
    </source>
</reference>
<evidence type="ECO:0000256" key="3">
    <source>
        <dbReference type="ARBA" id="ARBA00022475"/>
    </source>
</evidence>
<evidence type="ECO:0000259" key="10">
    <source>
        <dbReference type="Pfam" id="PF02706"/>
    </source>
</evidence>
<dbReference type="AlphaFoldDB" id="A0A0B0D7C5"/>
<evidence type="ECO:0000256" key="8">
    <source>
        <dbReference type="ARBA" id="ARBA00023136"/>
    </source>
</evidence>
<comment type="subcellular location">
    <subcellularLocation>
        <location evidence="1">Cell membrane</location>
        <topology evidence="1">Multi-pass membrane protein</topology>
    </subcellularLocation>
</comment>
<keyword evidence="8 9" id="KW-0472">Membrane</keyword>
<keyword evidence="5" id="KW-0547">Nucleotide-binding</keyword>
<dbReference type="InterPro" id="IPR003856">
    <property type="entry name" value="LPS_length_determ_N"/>
</dbReference>
<dbReference type="PANTHER" id="PTHR32309:SF13">
    <property type="entry name" value="FERRIC ENTEROBACTIN TRANSPORT PROTEIN FEPE"/>
    <property type="match status" value="1"/>
</dbReference>
<evidence type="ECO:0000313" key="12">
    <source>
        <dbReference type="Proteomes" id="UP000030664"/>
    </source>
</evidence>
<dbReference type="Gene3D" id="3.40.50.300">
    <property type="entry name" value="P-loop containing nucleotide triphosphate hydrolases"/>
    <property type="match status" value="1"/>
</dbReference>
<name>A0A0B0D7C5_9MICC</name>
<sequence>MTLHDYVDILKKWWKTVITLTVVGLLAGGIYALVSPDTYKATSSLYVSIPASDSATELNQAATYLSRELKSYATVATSPYILKPVVEDTGVDETVAQLQDMLDVTNPTATSIIQVDATADTPQEAQTVANGVADQLTRGVGSLSPEVANRGGTVQATVLSRAQLPDETSGLPSWIYPLFGVGGGALLGVILAFVLESLVRRPRTTTELRRVPGASLVASVPRLKHRTDARSFFPAGGESAPAREVSPHVTSLRSRIQQGHAEVLPHVAGCAVLVVTGQRSGNGATTVAVELARSFAGLGSRVALVDANLSDRGATVLLAQHNHLGVSDLVERRAGADQSTVRLEMGLTFLPAGTPTPRPSDLVCSEPMAALVGELRSEFDVVVLDCSPLQDSVDAAVLGELADEVLLVTVPGKTSTDQLQSSVQGFRETPVALVANQVRPSRAHSGVL</sequence>
<feature type="domain" description="Polysaccharide chain length determinant N-terminal" evidence="10">
    <location>
        <begin position="3"/>
        <end position="88"/>
    </location>
</feature>
<evidence type="ECO:0000256" key="4">
    <source>
        <dbReference type="ARBA" id="ARBA00022692"/>
    </source>
</evidence>
<dbReference type="GO" id="GO:0004713">
    <property type="term" value="F:protein tyrosine kinase activity"/>
    <property type="evidence" value="ECO:0007669"/>
    <property type="project" value="TreeGrafter"/>
</dbReference>
<feature type="transmembrane region" description="Helical" evidence="9">
    <location>
        <begin position="12"/>
        <end position="34"/>
    </location>
</feature>
<dbReference type="InterPro" id="IPR027417">
    <property type="entry name" value="P-loop_NTPase"/>
</dbReference>
<dbReference type="RefSeq" id="WP_084118150.1">
    <property type="nucleotide sequence ID" value="NZ_JROM01000045.1"/>
</dbReference>
<evidence type="ECO:0000256" key="1">
    <source>
        <dbReference type="ARBA" id="ARBA00004651"/>
    </source>
</evidence>
<dbReference type="InterPro" id="IPR050445">
    <property type="entry name" value="Bact_polysacc_biosynth/exp"/>
</dbReference>
<dbReference type="Pfam" id="PF06564">
    <property type="entry name" value="CBP_BcsQ"/>
    <property type="match status" value="1"/>
</dbReference>
<dbReference type="eggNOG" id="COG3944">
    <property type="taxonomic scope" value="Bacteria"/>
</dbReference>
<dbReference type="PANTHER" id="PTHR32309">
    <property type="entry name" value="TYROSINE-PROTEIN KINASE"/>
    <property type="match status" value="1"/>
</dbReference>
<protein>
    <recommendedName>
        <fullName evidence="10">Polysaccharide chain length determinant N-terminal domain-containing protein</fullName>
    </recommendedName>
</protein>
<evidence type="ECO:0000256" key="5">
    <source>
        <dbReference type="ARBA" id="ARBA00022741"/>
    </source>
</evidence>
<dbReference type="SUPFAM" id="SSF52540">
    <property type="entry name" value="P-loop containing nucleoside triphosphate hydrolases"/>
    <property type="match status" value="1"/>
</dbReference>
<keyword evidence="6" id="KW-0067">ATP-binding</keyword>
<dbReference type="EMBL" id="JROM01000045">
    <property type="protein sequence ID" value="KHE73861.1"/>
    <property type="molecule type" value="Genomic_DNA"/>
</dbReference>
<comment type="similarity">
    <text evidence="2">Belongs to the CpsC/CapA family.</text>
</comment>
<comment type="caution">
    <text evidence="11">The sequence shown here is derived from an EMBL/GenBank/DDBJ whole genome shotgun (WGS) entry which is preliminary data.</text>
</comment>
<dbReference type="CDD" id="cd05387">
    <property type="entry name" value="BY-kinase"/>
    <property type="match status" value="1"/>
</dbReference>
<feature type="transmembrane region" description="Helical" evidence="9">
    <location>
        <begin position="174"/>
        <end position="195"/>
    </location>
</feature>
<dbReference type="Pfam" id="PF02706">
    <property type="entry name" value="Wzz"/>
    <property type="match status" value="1"/>
</dbReference>
<dbReference type="InterPro" id="IPR017746">
    <property type="entry name" value="Cellulose_synthase_operon_BcsQ"/>
</dbReference>
<keyword evidence="4 9" id="KW-0812">Transmembrane</keyword>
<evidence type="ECO:0000256" key="2">
    <source>
        <dbReference type="ARBA" id="ARBA00006683"/>
    </source>
</evidence>
<dbReference type="Proteomes" id="UP000030664">
    <property type="component" value="Unassembled WGS sequence"/>
</dbReference>
<gene>
    <name evidence="11" type="ORF">AS25_10595</name>
</gene>
<proteinExistence type="inferred from homology"/>
<evidence type="ECO:0000256" key="9">
    <source>
        <dbReference type="SAM" id="Phobius"/>
    </source>
</evidence>
<organism evidence="11 12">
    <name type="scientific">Kocuria marina</name>
    <dbReference type="NCBI Taxonomy" id="223184"/>
    <lineage>
        <taxon>Bacteria</taxon>
        <taxon>Bacillati</taxon>
        <taxon>Actinomycetota</taxon>
        <taxon>Actinomycetes</taxon>
        <taxon>Micrococcales</taxon>
        <taxon>Micrococcaceae</taxon>
        <taxon>Kocuria</taxon>
    </lineage>
</organism>
<dbReference type="GO" id="GO:0005886">
    <property type="term" value="C:plasma membrane"/>
    <property type="evidence" value="ECO:0007669"/>
    <property type="project" value="UniProtKB-SubCell"/>
</dbReference>